<dbReference type="InterPro" id="IPR037171">
    <property type="entry name" value="NagB/RpiA_transferase-like"/>
</dbReference>
<dbReference type="RefSeq" id="WP_344718293.1">
    <property type="nucleotide sequence ID" value="NZ_BAAAYG010000003.1"/>
</dbReference>
<dbReference type="Gene3D" id="3.40.50.1360">
    <property type="match status" value="1"/>
</dbReference>
<evidence type="ECO:0000256" key="4">
    <source>
        <dbReference type="ARBA" id="ARBA00023163"/>
    </source>
</evidence>
<dbReference type="PANTHER" id="PTHR34294:SF1">
    <property type="entry name" value="TRANSCRIPTIONAL REGULATOR LSRR"/>
    <property type="match status" value="1"/>
</dbReference>
<proteinExistence type="inferred from homology"/>
<protein>
    <submittedName>
        <fullName evidence="7">Sugar-binding domain-containing protein</fullName>
    </submittedName>
</protein>
<evidence type="ECO:0000256" key="3">
    <source>
        <dbReference type="ARBA" id="ARBA00023125"/>
    </source>
</evidence>
<feature type="domain" description="Sugar-binding" evidence="6">
    <location>
        <begin position="95"/>
        <end position="338"/>
    </location>
</feature>
<accession>A0ABP6RCP7</accession>
<name>A0ABP6RCP7_9MICC</name>
<reference evidence="8" key="1">
    <citation type="journal article" date="2019" name="Int. J. Syst. Evol. Microbiol.">
        <title>The Global Catalogue of Microorganisms (GCM) 10K type strain sequencing project: providing services to taxonomists for standard genome sequencing and annotation.</title>
        <authorList>
            <consortium name="The Broad Institute Genomics Platform"/>
            <consortium name="The Broad Institute Genome Sequencing Center for Infectious Disease"/>
            <person name="Wu L."/>
            <person name="Ma J."/>
        </authorList>
    </citation>
    <scope>NUCLEOTIDE SEQUENCE [LARGE SCALE GENOMIC DNA]</scope>
    <source>
        <strain evidence="8">JCM 11483</strain>
    </source>
</reference>
<organism evidence="7 8">
    <name type="scientific">Nesterenkonia halobia</name>
    <dbReference type="NCBI Taxonomy" id="37922"/>
    <lineage>
        <taxon>Bacteria</taxon>
        <taxon>Bacillati</taxon>
        <taxon>Actinomycetota</taxon>
        <taxon>Actinomycetes</taxon>
        <taxon>Micrococcales</taxon>
        <taxon>Micrococcaceae</taxon>
        <taxon>Nesterenkonia</taxon>
    </lineage>
</organism>
<sequence length="342" mass="36488">MEAEMNDQAPSPPEDPAATAGPSPSGPAADAPESAEAAETERLYRAAQLYYEQGATQAEVAAQLQVSRPSISRMLSEARTRGIVEIRVHRPSAFGVDDLQERLRTRLGLHEVLIASGDQRQRIGMGLGPLTRHALAGTHLGPGDVLLIASGETTYALAQQRLGSFSGVVVAPTVGGQAEPDPWHQTNEVVRAFSSTSGGYPHYLFAPSMPSHALLTALQDDPGYRQIVADWRTAKVALVGVGAPALSRESIARSVPRDHPNLARSVGDVCLAFFDQNGDEVTFPGHERMVRIPGEALRAVPHRIAAAVGVHKAPSIITAAKSQWFTTLITDEVTARAIDRTP</sequence>
<feature type="region of interest" description="Disordered" evidence="5">
    <location>
        <begin position="1"/>
        <end position="39"/>
    </location>
</feature>
<dbReference type="SUPFAM" id="SSF100950">
    <property type="entry name" value="NagB/RpiA/CoA transferase-like"/>
    <property type="match status" value="1"/>
</dbReference>
<dbReference type="Pfam" id="PF04198">
    <property type="entry name" value="Sugar-bind"/>
    <property type="match status" value="1"/>
</dbReference>
<dbReference type="PANTHER" id="PTHR34294">
    <property type="entry name" value="TRANSCRIPTIONAL REGULATOR-RELATED"/>
    <property type="match status" value="1"/>
</dbReference>
<evidence type="ECO:0000313" key="8">
    <source>
        <dbReference type="Proteomes" id="UP001501736"/>
    </source>
</evidence>
<evidence type="ECO:0000256" key="5">
    <source>
        <dbReference type="SAM" id="MobiDB-lite"/>
    </source>
</evidence>
<evidence type="ECO:0000256" key="1">
    <source>
        <dbReference type="ARBA" id="ARBA00010466"/>
    </source>
</evidence>
<dbReference type="InterPro" id="IPR036388">
    <property type="entry name" value="WH-like_DNA-bd_sf"/>
</dbReference>
<evidence type="ECO:0000259" key="6">
    <source>
        <dbReference type="Pfam" id="PF04198"/>
    </source>
</evidence>
<dbReference type="InterPro" id="IPR007324">
    <property type="entry name" value="Sugar-bd_dom_put"/>
</dbReference>
<gene>
    <name evidence="7" type="ORF">GCM10020260_07320</name>
</gene>
<comment type="similarity">
    <text evidence="1">Belongs to the SorC transcriptional regulatory family.</text>
</comment>
<evidence type="ECO:0000256" key="2">
    <source>
        <dbReference type="ARBA" id="ARBA00023015"/>
    </source>
</evidence>
<keyword evidence="3" id="KW-0238">DNA-binding</keyword>
<dbReference type="Proteomes" id="UP001501736">
    <property type="component" value="Unassembled WGS sequence"/>
</dbReference>
<dbReference type="EMBL" id="BAAAYG010000003">
    <property type="protein sequence ID" value="GAA3281608.1"/>
    <property type="molecule type" value="Genomic_DNA"/>
</dbReference>
<feature type="compositionally biased region" description="Low complexity" evidence="5">
    <location>
        <begin position="16"/>
        <end position="37"/>
    </location>
</feature>
<keyword evidence="2" id="KW-0805">Transcription regulation</keyword>
<comment type="caution">
    <text evidence="7">The sequence shown here is derived from an EMBL/GenBank/DDBJ whole genome shotgun (WGS) entry which is preliminary data.</text>
</comment>
<dbReference type="Gene3D" id="1.10.10.10">
    <property type="entry name" value="Winged helix-like DNA-binding domain superfamily/Winged helix DNA-binding domain"/>
    <property type="match status" value="1"/>
</dbReference>
<keyword evidence="8" id="KW-1185">Reference proteome</keyword>
<evidence type="ECO:0000313" key="7">
    <source>
        <dbReference type="EMBL" id="GAA3281608.1"/>
    </source>
</evidence>
<dbReference type="InterPro" id="IPR051054">
    <property type="entry name" value="SorC_transcr_regulators"/>
</dbReference>
<keyword evidence="4" id="KW-0804">Transcription</keyword>